<keyword evidence="3" id="KW-1185">Reference proteome</keyword>
<dbReference type="OrthoDB" id="1303539at2759"/>
<sequence length="156" mass="17736">MTQDNGKGWWSMLCWDCVGHPEAFRIYYAIHFGFQVSNNEAEYEALINGLRVARELGATKIQIFSDSNVVVGQINGEFVAKEGRMKKYKDHALEMMSGIEYQLQYTPRESNTKADVLSKLSDESPEYISKLVTMEEIENPSLTKEVVAWVATNVTE</sequence>
<evidence type="ECO:0000313" key="2">
    <source>
        <dbReference type="EMBL" id="VFQ67766.1"/>
    </source>
</evidence>
<dbReference type="Gene3D" id="3.30.420.10">
    <property type="entry name" value="Ribonuclease H-like superfamily/Ribonuclease H"/>
    <property type="match status" value="1"/>
</dbReference>
<protein>
    <recommendedName>
        <fullName evidence="1">RNase H type-1 domain-containing protein</fullName>
    </recommendedName>
</protein>
<dbReference type="InterPro" id="IPR036397">
    <property type="entry name" value="RNaseH_sf"/>
</dbReference>
<dbReference type="GO" id="GO:0004523">
    <property type="term" value="F:RNA-DNA hybrid ribonuclease activity"/>
    <property type="evidence" value="ECO:0007669"/>
    <property type="project" value="InterPro"/>
</dbReference>
<gene>
    <name evidence="2" type="ORF">CCAM_LOCUS9542</name>
</gene>
<dbReference type="AlphaFoldDB" id="A0A484KYS4"/>
<reference evidence="2 3" key="1">
    <citation type="submission" date="2018-04" db="EMBL/GenBank/DDBJ databases">
        <authorList>
            <person name="Vogel A."/>
        </authorList>
    </citation>
    <scope>NUCLEOTIDE SEQUENCE [LARGE SCALE GENOMIC DNA]</scope>
</reference>
<organism evidence="2 3">
    <name type="scientific">Cuscuta campestris</name>
    <dbReference type="NCBI Taxonomy" id="132261"/>
    <lineage>
        <taxon>Eukaryota</taxon>
        <taxon>Viridiplantae</taxon>
        <taxon>Streptophyta</taxon>
        <taxon>Embryophyta</taxon>
        <taxon>Tracheophyta</taxon>
        <taxon>Spermatophyta</taxon>
        <taxon>Magnoliopsida</taxon>
        <taxon>eudicotyledons</taxon>
        <taxon>Gunneridae</taxon>
        <taxon>Pentapetalae</taxon>
        <taxon>asterids</taxon>
        <taxon>lamiids</taxon>
        <taxon>Solanales</taxon>
        <taxon>Convolvulaceae</taxon>
        <taxon>Cuscuteae</taxon>
        <taxon>Cuscuta</taxon>
        <taxon>Cuscuta subgen. Grammica</taxon>
        <taxon>Cuscuta sect. Cleistogrammica</taxon>
    </lineage>
</organism>
<dbReference type="PANTHER" id="PTHR48475">
    <property type="entry name" value="RIBONUCLEASE H"/>
    <property type="match status" value="1"/>
</dbReference>
<proteinExistence type="predicted"/>
<dbReference type="SUPFAM" id="SSF53098">
    <property type="entry name" value="Ribonuclease H-like"/>
    <property type="match status" value="1"/>
</dbReference>
<dbReference type="EMBL" id="OOIL02000646">
    <property type="protein sequence ID" value="VFQ67766.1"/>
    <property type="molecule type" value="Genomic_DNA"/>
</dbReference>
<dbReference type="InterPro" id="IPR002156">
    <property type="entry name" value="RNaseH_domain"/>
</dbReference>
<accession>A0A484KYS4</accession>
<evidence type="ECO:0000313" key="3">
    <source>
        <dbReference type="Proteomes" id="UP000595140"/>
    </source>
</evidence>
<dbReference type="CDD" id="cd09279">
    <property type="entry name" value="RNase_HI_like"/>
    <property type="match status" value="1"/>
</dbReference>
<dbReference type="InterPro" id="IPR012337">
    <property type="entry name" value="RNaseH-like_sf"/>
</dbReference>
<dbReference type="Pfam" id="PF13456">
    <property type="entry name" value="RVT_3"/>
    <property type="match status" value="1"/>
</dbReference>
<feature type="domain" description="RNase H type-1" evidence="1">
    <location>
        <begin position="32"/>
        <end position="119"/>
    </location>
</feature>
<dbReference type="Proteomes" id="UP000595140">
    <property type="component" value="Unassembled WGS sequence"/>
</dbReference>
<evidence type="ECO:0000259" key="1">
    <source>
        <dbReference type="Pfam" id="PF13456"/>
    </source>
</evidence>
<dbReference type="GO" id="GO:0003676">
    <property type="term" value="F:nucleic acid binding"/>
    <property type="evidence" value="ECO:0007669"/>
    <property type="project" value="InterPro"/>
</dbReference>
<dbReference type="PANTHER" id="PTHR48475:SF2">
    <property type="entry name" value="RIBONUCLEASE H"/>
    <property type="match status" value="1"/>
</dbReference>
<name>A0A484KYS4_9ASTE</name>